<dbReference type="AlphaFoldDB" id="Q313X1"/>
<accession>Q313X1</accession>
<dbReference type="GO" id="GO:0003723">
    <property type="term" value="F:RNA binding"/>
    <property type="evidence" value="ECO:0007669"/>
    <property type="project" value="InterPro"/>
</dbReference>
<organism evidence="7 8">
    <name type="scientific">Oleidesulfovibrio alaskensis (strain ATCC BAA-1058 / DSM 17464 / G20)</name>
    <name type="common">Desulfovibrio alaskensis</name>
    <dbReference type="NCBI Taxonomy" id="207559"/>
    <lineage>
        <taxon>Bacteria</taxon>
        <taxon>Pseudomonadati</taxon>
        <taxon>Thermodesulfobacteriota</taxon>
        <taxon>Desulfovibrionia</taxon>
        <taxon>Desulfovibrionales</taxon>
        <taxon>Desulfovibrionaceae</taxon>
        <taxon>Oleidesulfovibrio</taxon>
    </lineage>
</organism>
<dbReference type="EMBL" id="CP000112">
    <property type="protein sequence ID" value="ABB37775.1"/>
    <property type="molecule type" value="Genomic_DNA"/>
</dbReference>
<evidence type="ECO:0000256" key="1">
    <source>
        <dbReference type="ARBA" id="ARBA00007228"/>
    </source>
</evidence>
<dbReference type="Gene3D" id="3.40.1280.10">
    <property type="match status" value="1"/>
</dbReference>
<dbReference type="GO" id="GO:0106339">
    <property type="term" value="F:tRNA (cytidine(32)-2'-O)-methyltransferase activity"/>
    <property type="evidence" value="ECO:0007669"/>
    <property type="project" value="RHEA"/>
</dbReference>
<comment type="similarity">
    <text evidence="1">Belongs to the class IV-like SAM-binding methyltransferase superfamily. RNA methyltransferase TrmH family.</text>
</comment>
<keyword evidence="3 7" id="KW-0808">Transferase</keyword>
<dbReference type="InterPro" id="IPR001537">
    <property type="entry name" value="SpoU_MeTrfase"/>
</dbReference>
<comment type="function">
    <text evidence="5">Catalyzes the formation of 2'O-methylated cytidine (Cm32) or 2'O-methylated uridine (Um32) at position 32 in tRNA.</text>
</comment>
<keyword evidence="2 5" id="KW-0489">Methyltransferase</keyword>
<dbReference type="PANTHER" id="PTHR42786:SF2">
    <property type="entry name" value="TRNA (CYTIDINE_URIDINE-2'-O-)-METHYLTRANSFERASE TRMJ"/>
    <property type="match status" value="1"/>
</dbReference>
<comment type="catalytic activity">
    <reaction evidence="5">
        <text>cytidine(32) in tRNA + S-adenosyl-L-methionine = 2'-O-methylcytidine(32) in tRNA + S-adenosyl-L-homocysteine + H(+)</text>
        <dbReference type="Rhea" id="RHEA:42932"/>
        <dbReference type="Rhea" id="RHEA-COMP:10288"/>
        <dbReference type="Rhea" id="RHEA-COMP:10289"/>
        <dbReference type="ChEBI" id="CHEBI:15378"/>
        <dbReference type="ChEBI" id="CHEBI:57856"/>
        <dbReference type="ChEBI" id="CHEBI:59789"/>
        <dbReference type="ChEBI" id="CHEBI:74495"/>
        <dbReference type="ChEBI" id="CHEBI:82748"/>
        <dbReference type="EC" id="2.1.1.200"/>
    </reaction>
</comment>
<dbReference type="HOGENOM" id="CLU_056931_1_0_7"/>
<dbReference type="PANTHER" id="PTHR42786">
    <property type="entry name" value="TRNA/RRNA METHYLTRANSFERASE"/>
    <property type="match status" value="1"/>
</dbReference>
<comment type="subcellular location">
    <subcellularLocation>
        <location evidence="5">Cytoplasm</location>
    </subcellularLocation>
</comment>
<gene>
    <name evidence="5" type="primary">trmJ</name>
    <name evidence="7" type="ordered locus">Dde_0974</name>
</gene>
<dbReference type="Proteomes" id="UP000002710">
    <property type="component" value="Chromosome"/>
</dbReference>
<protein>
    <recommendedName>
        <fullName evidence="5">tRNA (cytidine/uridine-2'-O-)-methyltransferase TrmJ</fullName>
        <ecNumber evidence="5">2.1.1.200</ecNumber>
    </recommendedName>
    <alternativeName>
        <fullName evidence="5">tRNA (cytidine(32)/uridine(32)-2'-O)-methyltransferase</fullName>
    </alternativeName>
    <alternativeName>
        <fullName evidence="5">tRNA Cm32/Um32 methyltransferase</fullName>
    </alternativeName>
</protein>
<evidence type="ECO:0000313" key="8">
    <source>
        <dbReference type="Proteomes" id="UP000002710"/>
    </source>
</evidence>
<dbReference type="STRING" id="207559.Dde_0974"/>
<dbReference type="InterPro" id="IPR004384">
    <property type="entry name" value="RNA_MeTrfase_TrmJ/LasT"/>
</dbReference>
<feature type="domain" description="tRNA/rRNA methyltransferase SpoU type" evidence="6">
    <location>
        <begin position="6"/>
        <end position="156"/>
    </location>
</feature>
<evidence type="ECO:0000256" key="5">
    <source>
        <dbReference type="RuleBase" id="RU362024"/>
    </source>
</evidence>
<comment type="subunit">
    <text evidence="5">Homodimer.</text>
</comment>
<sequence>MMLENVAVVLVEPRFPENIGMVARACANMGVNELVVVAPERWNPEKSVPLATPKGVPVLESVRHEDTLAAALAPYTLVLGTTARTGGWRRQILSPETAAPVVQQEVAAGGRVAIVFGREDRGLTNEETEVCSRLVTIPTSEASSLNLAQAVLILLYECFKLSDARPFHKSAGALSRVVTHEEQEILFAALQDTLLDIDYLREDNPDYFMLPVRRFMQKASLRRHEFDMLMGICRQVRRLARVAAEKEDRDASA</sequence>
<dbReference type="EC" id="2.1.1.200" evidence="5"/>
<keyword evidence="5" id="KW-0819">tRNA processing</keyword>
<proteinExistence type="inferred from homology"/>
<dbReference type="InterPro" id="IPR029028">
    <property type="entry name" value="Alpha/beta_knot_MTases"/>
</dbReference>
<comment type="catalytic activity">
    <reaction evidence="5">
        <text>uridine(32) in tRNA + S-adenosyl-L-methionine = 2'-O-methyluridine(32) in tRNA + S-adenosyl-L-homocysteine + H(+)</text>
        <dbReference type="Rhea" id="RHEA:42936"/>
        <dbReference type="Rhea" id="RHEA-COMP:10107"/>
        <dbReference type="Rhea" id="RHEA-COMP:10290"/>
        <dbReference type="ChEBI" id="CHEBI:15378"/>
        <dbReference type="ChEBI" id="CHEBI:57856"/>
        <dbReference type="ChEBI" id="CHEBI:59789"/>
        <dbReference type="ChEBI" id="CHEBI:65315"/>
        <dbReference type="ChEBI" id="CHEBI:74478"/>
        <dbReference type="EC" id="2.1.1.200"/>
    </reaction>
</comment>
<dbReference type="GO" id="GO:0005829">
    <property type="term" value="C:cytosol"/>
    <property type="evidence" value="ECO:0007669"/>
    <property type="project" value="TreeGrafter"/>
</dbReference>
<dbReference type="PIRSF" id="PIRSF004808">
    <property type="entry name" value="LasT"/>
    <property type="match status" value="1"/>
</dbReference>
<dbReference type="SUPFAM" id="SSF75217">
    <property type="entry name" value="alpha/beta knot"/>
    <property type="match status" value="1"/>
</dbReference>
<dbReference type="Pfam" id="PF00588">
    <property type="entry name" value="SpoU_methylase"/>
    <property type="match status" value="1"/>
</dbReference>
<name>Q313X1_OLEA2</name>
<dbReference type="NCBIfam" id="TIGR00050">
    <property type="entry name" value="rRNA_methyl_1"/>
    <property type="match status" value="1"/>
</dbReference>
<dbReference type="Gene3D" id="1.10.8.590">
    <property type="match status" value="1"/>
</dbReference>
<keyword evidence="8" id="KW-1185">Reference proteome</keyword>
<evidence type="ECO:0000313" key="7">
    <source>
        <dbReference type="EMBL" id="ABB37775.1"/>
    </source>
</evidence>
<keyword evidence="4 5" id="KW-0949">S-adenosyl-L-methionine</keyword>
<dbReference type="eggNOG" id="COG0565">
    <property type="taxonomic scope" value="Bacteria"/>
</dbReference>
<dbReference type="GO" id="GO:0002128">
    <property type="term" value="P:tRNA nucleoside ribose methylation"/>
    <property type="evidence" value="ECO:0007669"/>
    <property type="project" value="TreeGrafter"/>
</dbReference>
<dbReference type="GO" id="GO:0160206">
    <property type="term" value="F:tRNA (cytidine(32)/uridine(32)-2'-O)-methyltransferase activity"/>
    <property type="evidence" value="ECO:0007669"/>
    <property type="project" value="UniProtKB-EC"/>
</dbReference>
<evidence type="ECO:0000256" key="2">
    <source>
        <dbReference type="ARBA" id="ARBA00022603"/>
    </source>
</evidence>
<dbReference type="InterPro" id="IPR029026">
    <property type="entry name" value="tRNA_m1G_MTases_N"/>
</dbReference>
<dbReference type="CDD" id="cd18093">
    <property type="entry name" value="SpoU-like_TrmJ"/>
    <property type="match status" value="1"/>
</dbReference>
<dbReference type="KEGG" id="dde:Dde_0974"/>
<evidence type="ECO:0000259" key="6">
    <source>
        <dbReference type="Pfam" id="PF00588"/>
    </source>
</evidence>
<evidence type="ECO:0000256" key="3">
    <source>
        <dbReference type="ARBA" id="ARBA00022679"/>
    </source>
</evidence>
<evidence type="ECO:0000256" key="4">
    <source>
        <dbReference type="ARBA" id="ARBA00022691"/>
    </source>
</evidence>
<reference evidence="7 8" key="1">
    <citation type="journal article" date="2011" name="J. Bacteriol.">
        <title>Complete genome sequence and updated annotation of Desulfovibrio alaskensis G20.</title>
        <authorList>
            <person name="Hauser L.J."/>
            <person name="Land M.L."/>
            <person name="Brown S.D."/>
            <person name="Larimer F."/>
            <person name="Keller K.L."/>
            <person name="Rapp-Giles B.J."/>
            <person name="Price M.N."/>
            <person name="Lin M."/>
            <person name="Bruce D.C."/>
            <person name="Detter J.C."/>
            <person name="Tapia R."/>
            <person name="Han C.S."/>
            <person name="Goodwin L.A."/>
            <person name="Cheng J.F."/>
            <person name="Pitluck S."/>
            <person name="Copeland A."/>
            <person name="Lucas S."/>
            <person name="Nolan M."/>
            <person name="Lapidus A.L."/>
            <person name="Palumbo A.V."/>
            <person name="Wall J.D."/>
        </authorList>
    </citation>
    <scope>NUCLEOTIDE SEQUENCE [LARGE SCALE GENOMIC DNA]</scope>
    <source>
        <strain evidence="8">ATCC BAA 1058 / DSM 17464 / G20</strain>
    </source>
</reference>
<keyword evidence="5" id="KW-0963">Cytoplasm</keyword>